<evidence type="ECO:0000259" key="5">
    <source>
        <dbReference type="PROSITE" id="PS50113"/>
    </source>
</evidence>
<dbReference type="SUPFAM" id="SSF55073">
    <property type="entry name" value="Nucleotide cyclase"/>
    <property type="match status" value="1"/>
</dbReference>
<dbReference type="InterPro" id="IPR000014">
    <property type="entry name" value="PAS"/>
</dbReference>
<dbReference type="EC" id="2.7.7.65" evidence="2"/>
<protein>
    <recommendedName>
        <fullName evidence="2">diguanylate cyclase</fullName>
        <ecNumber evidence="2">2.7.7.65</ecNumber>
    </recommendedName>
</protein>
<feature type="domain" description="PAC" evidence="5">
    <location>
        <begin position="266"/>
        <end position="316"/>
    </location>
</feature>
<dbReference type="Gene3D" id="3.30.70.270">
    <property type="match status" value="1"/>
</dbReference>
<gene>
    <name evidence="7" type="ordered locus">Thivi_2503</name>
</gene>
<evidence type="ECO:0000256" key="1">
    <source>
        <dbReference type="ARBA" id="ARBA00001946"/>
    </source>
</evidence>
<dbReference type="Proteomes" id="UP000006062">
    <property type="component" value="Chromosome"/>
</dbReference>
<evidence type="ECO:0000313" key="8">
    <source>
        <dbReference type="Proteomes" id="UP000006062"/>
    </source>
</evidence>
<dbReference type="EMBL" id="CP003154">
    <property type="protein sequence ID" value="AFL74441.1"/>
    <property type="molecule type" value="Genomic_DNA"/>
</dbReference>
<dbReference type="SUPFAM" id="SSF55785">
    <property type="entry name" value="PYP-like sensor domain (PAS domain)"/>
    <property type="match status" value="1"/>
</dbReference>
<dbReference type="Pfam" id="PF13188">
    <property type="entry name" value="PAS_8"/>
    <property type="match status" value="1"/>
</dbReference>
<dbReference type="Pfam" id="PF00990">
    <property type="entry name" value="GGDEF"/>
    <property type="match status" value="1"/>
</dbReference>
<comment type="catalytic activity">
    <reaction evidence="3">
        <text>2 GTP = 3',3'-c-di-GMP + 2 diphosphate</text>
        <dbReference type="Rhea" id="RHEA:24898"/>
        <dbReference type="ChEBI" id="CHEBI:33019"/>
        <dbReference type="ChEBI" id="CHEBI:37565"/>
        <dbReference type="ChEBI" id="CHEBI:58805"/>
        <dbReference type="EC" id="2.7.7.65"/>
    </reaction>
</comment>
<dbReference type="Gene3D" id="3.30.450.20">
    <property type="entry name" value="PAS domain"/>
    <property type="match status" value="1"/>
</dbReference>
<dbReference type="NCBIfam" id="TIGR00254">
    <property type="entry name" value="GGDEF"/>
    <property type="match status" value="1"/>
</dbReference>
<feature type="transmembrane region" description="Helical" evidence="4">
    <location>
        <begin position="20"/>
        <end position="43"/>
    </location>
</feature>
<dbReference type="CDD" id="cd01949">
    <property type="entry name" value="GGDEF"/>
    <property type="match status" value="1"/>
</dbReference>
<feature type="domain" description="GGDEF" evidence="6">
    <location>
        <begin position="348"/>
        <end position="473"/>
    </location>
</feature>
<keyword evidence="4" id="KW-0812">Transmembrane</keyword>
<evidence type="ECO:0000256" key="2">
    <source>
        <dbReference type="ARBA" id="ARBA00012528"/>
    </source>
</evidence>
<dbReference type="STRING" id="765911.Thivi_2503"/>
<dbReference type="PROSITE" id="PS50887">
    <property type="entry name" value="GGDEF"/>
    <property type="match status" value="1"/>
</dbReference>
<dbReference type="PANTHER" id="PTHR45138:SF9">
    <property type="entry name" value="DIGUANYLATE CYCLASE DGCM-RELATED"/>
    <property type="match status" value="1"/>
</dbReference>
<dbReference type="HOGENOM" id="CLU_577377_0_0_6"/>
<dbReference type="InterPro" id="IPR000700">
    <property type="entry name" value="PAS-assoc_C"/>
</dbReference>
<dbReference type="InterPro" id="IPR000160">
    <property type="entry name" value="GGDEF_dom"/>
</dbReference>
<dbReference type="InterPro" id="IPR043128">
    <property type="entry name" value="Rev_trsase/Diguanyl_cyclase"/>
</dbReference>
<evidence type="ECO:0000256" key="4">
    <source>
        <dbReference type="SAM" id="Phobius"/>
    </source>
</evidence>
<dbReference type="RefSeq" id="WP_014778885.1">
    <property type="nucleotide sequence ID" value="NC_018012.1"/>
</dbReference>
<evidence type="ECO:0000313" key="7">
    <source>
        <dbReference type="EMBL" id="AFL74441.1"/>
    </source>
</evidence>
<dbReference type="KEGG" id="tvi:Thivi_2503"/>
<dbReference type="PANTHER" id="PTHR45138">
    <property type="entry name" value="REGULATORY COMPONENTS OF SENSORY TRANSDUCTION SYSTEM"/>
    <property type="match status" value="1"/>
</dbReference>
<dbReference type="PROSITE" id="PS50113">
    <property type="entry name" value="PAC"/>
    <property type="match status" value="1"/>
</dbReference>
<dbReference type="SMART" id="SM00267">
    <property type="entry name" value="GGDEF"/>
    <property type="match status" value="1"/>
</dbReference>
<name>I3YBS3_THIV6</name>
<accession>I3YBS3</accession>
<evidence type="ECO:0000256" key="3">
    <source>
        <dbReference type="ARBA" id="ARBA00034247"/>
    </source>
</evidence>
<keyword evidence="4" id="KW-0472">Membrane</keyword>
<organism evidence="7 8">
    <name type="scientific">Thiocystis violascens (strain ATCC 17096 / DSM 198 / 6111)</name>
    <name type="common">Chromatium violascens</name>
    <dbReference type="NCBI Taxonomy" id="765911"/>
    <lineage>
        <taxon>Bacteria</taxon>
        <taxon>Pseudomonadati</taxon>
        <taxon>Pseudomonadota</taxon>
        <taxon>Gammaproteobacteria</taxon>
        <taxon>Chromatiales</taxon>
        <taxon>Chromatiaceae</taxon>
        <taxon>Thiocystis</taxon>
    </lineage>
</organism>
<evidence type="ECO:0000259" key="6">
    <source>
        <dbReference type="PROSITE" id="PS50887"/>
    </source>
</evidence>
<proteinExistence type="predicted"/>
<keyword evidence="8" id="KW-1185">Reference proteome</keyword>
<dbReference type="InterPro" id="IPR029787">
    <property type="entry name" value="Nucleotide_cyclase"/>
</dbReference>
<dbReference type="GO" id="GO:0052621">
    <property type="term" value="F:diguanylate cyclase activity"/>
    <property type="evidence" value="ECO:0007669"/>
    <property type="project" value="UniProtKB-EC"/>
</dbReference>
<reference evidence="7 8" key="1">
    <citation type="submission" date="2012-06" db="EMBL/GenBank/DDBJ databases">
        <title>Complete sequence of Thiocystis violascens DSM 198.</title>
        <authorList>
            <consortium name="US DOE Joint Genome Institute"/>
            <person name="Lucas S."/>
            <person name="Han J."/>
            <person name="Lapidus A."/>
            <person name="Cheng J.-F."/>
            <person name="Goodwin L."/>
            <person name="Pitluck S."/>
            <person name="Peters L."/>
            <person name="Ovchinnikova G."/>
            <person name="Teshima H."/>
            <person name="Detter J.C."/>
            <person name="Han C."/>
            <person name="Tapia R."/>
            <person name="Land M."/>
            <person name="Hauser L."/>
            <person name="Kyrpides N."/>
            <person name="Ivanova N."/>
            <person name="Pagani I."/>
            <person name="Vogl K."/>
            <person name="Liu Z."/>
            <person name="Frigaard N.-U."/>
            <person name="Bryant D."/>
            <person name="Woyke T."/>
        </authorList>
    </citation>
    <scope>NUCLEOTIDE SEQUENCE [LARGE SCALE GENOMIC DNA]</scope>
    <source>
        <strain evidence="8">ATCC 17096 / DSM 198 / 6111</strain>
    </source>
</reference>
<dbReference type="InterPro" id="IPR050469">
    <property type="entry name" value="Diguanylate_Cyclase"/>
</dbReference>
<sequence length="473" mass="52667">MTETTFAATRPLSPRFERNLALIFGLLGLILTILIGLHWSLVLEPTLRSEAESRSSALAQAQAQGIEKLLGGDVALDRLQIELQTALDAILLLKDRSTGAPFIRGIKLIVDYDLIGVPSGSLDVALGEDKCADCFVAQIPLYHPRNHQLVGIATCYSSPQFLEQLVRDVRIKLLWLGGTILGLIGFAWWESNRLLRRLGESESNLRNIFEAAPFPMMLIEADQGGLRQINRAAKAYLALSEDQNGRFSSESWRALHASGLPNQEEEPREMPILDVDGTLRWALVSTIPLRFSGAPSRLISLVDVSDMKKIQDELRAASFTDSLTGLYNRRYLFSRLISEIDLVNRYGHPLSVILFDLDHFKSINDTYGHGVGDEVLIQIAVVLRACIREVDVAGRYGGEEFLVILPHADAAKAKDIAERIRITLKTLKWPQPRLRVTVSAGVQEYSVESLDEFVEAADRKLYQAKEGGRDRVV</sequence>
<dbReference type="FunFam" id="3.30.70.270:FF:000001">
    <property type="entry name" value="Diguanylate cyclase domain protein"/>
    <property type="match status" value="1"/>
</dbReference>
<dbReference type="eggNOG" id="COG3706">
    <property type="taxonomic scope" value="Bacteria"/>
</dbReference>
<comment type="cofactor">
    <cofactor evidence="1">
        <name>Mg(2+)</name>
        <dbReference type="ChEBI" id="CHEBI:18420"/>
    </cofactor>
</comment>
<keyword evidence="4" id="KW-1133">Transmembrane helix</keyword>
<dbReference type="AlphaFoldDB" id="I3YBS3"/>
<dbReference type="InterPro" id="IPR035965">
    <property type="entry name" value="PAS-like_dom_sf"/>
</dbReference>